<dbReference type="InterPro" id="IPR036291">
    <property type="entry name" value="NAD(P)-bd_dom_sf"/>
</dbReference>
<dbReference type="PIRSF" id="PIRSF000103">
    <property type="entry name" value="HIBADH"/>
    <property type="match status" value="1"/>
</dbReference>
<keyword evidence="1" id="KW-0560">Oxidoreductase</keyword>
<dbReference type="Pfam" id="PF03446">
    <property type="entry name" value="NAD_binding_2"/>
    <property type="match status" value="1"/>
</dbReference>
<proteinExistence type="predicted"/>
<dbReference type="InterPro" id="IPR051265">
    <property type="entry name" value="HIBADH-related_NP60_sf"/>
</dbReference>
<evidence type="ECO:0000313" key="5">
    <source>
        <dbReference type="Proteomes" id="UP001217838"/>
    </source>
</evidence>
<dbReference type="SUPFAM" id="SSF51735">
    <property type="entry name" value="NAD(P)-binding Rossmann-fold domains"/>
    <property type="match status" value="1"/>
</dbReference>
<accession>A0ABT5AXF5</accession>
<keyword evidence="5" id="KW-1185">Reference proteome</keyword>
<evidence type="ECO:0000259" key="3">
    <source>
        <dbReference type="Pfam" id="PF21761"/>
    </source>
</evidence>
<sequence length="298" mass="30293">MHSNSTHYEAALLGLGAMGAALARAALAGGRRVIVWNRTAARAEPLVGAGATLAASAAAAVEAAAVVIVCVTDYAATLSLLADIDLRGKTLVQLSTGTPQEARELAAWAATRGAHYLDGAILAVPSQIGGENATILASGSEVAYAAAEPLLRTTAAVRFVGSGFGTAAALDLGVLSTLFGALLGFYQGARVIEAEQLPVDGLGAMLVAVMPAIGEMIRNDAEAIHHSRYAAPESSLEICWRSMELLTRQAAEAAIDASFARFAAGQFYRGVAAGFGDESPAAMIKVLRAASAQKGAGA</sequence>
<evidence type="ECO:0000256" key="1">
    <source>
        <dbReference type="ARBA" id="ARBA00023002"/>
    </source>
</evidence>
<dbReference type="InterPro" id="IPR015815">
    <property type="entry name" value="HIBADH-related"/>
</dbReference>
<dbReference type="RefSeq" id="WP_271994079.1">
    <property type="nucleotide sequence ID" value="NZ_JAQNDN010000001.1"/>
</dbReference>
<dbReference type="InterPro" id="IPR013328">
    <property type="entry name" value="6PGD_dom2"/>
</dbReference>
<dbReference type="PANTHER" id="PTHR43580:SF2">
    <property type="entry name" value="CYTOKINE-LIKE NUCLEAR FACTOR N-PAC"/>
    <property type="match status" value="1"/>
</dbReference>
<dbReference type="Gene3D" id="3.40.50.720">
    <property type="entry name" value="NAD(P)-binding Rossmann-like Domain"/>
    <property type="match status" value="1"/>
</dbReference>
<dbReference type="Gene3D" id="1.10.1040.10">
    <property type="entry name" value="N-(1-d-carboxylethyl)-l-norvaline Dehydrogenase, domain 2"/>
    <property type="match status" value="1"/>
</dbReference>
<organism evidence="4 5">
    <name type="scientific">Nannocystis radixulma</name>
    <dbReference type="NCBI Taxonomy" id="2995305"/>
    <lineage>
        <taxon>Bacteria</taxon>
        <taxon>Pseudomonadati</taxon>
        <taxon>Myxococcota</taxon>
        <taxon>Polyangia</taxon>
        <taxon>Nannocystales</taxon>
        <taxon>Nannocystaceae</taxon>
        <taxon>Nannocystis</taxon>
    </lineage>
</organism>
<dbReference type="EMBL" id="JAQNDN010000001">
    <property type="protein sequence ID" value="MDC0666506.1"/>
    <property type="molecule type" value="Genomic_DNA"/>
</dbReference>
<evidence type="ECO:0000259" key="2">
    <source>
        <dbReference type="Pfam" id="PF03446"/>
    </source>
</evidence>
<dbReference type="InterPro" id="IPR006115">
    <property type="entry name" value="6PGDH_NADP-bd"/>
</dbReference>
<protein>
    <submittedName>
        <fullName evidence="4">NAD(P)-binding domain-containing protein</fullName>
    </submittedName>
</protein>
<evidence type="ECO:0000313" key="4">
    <source>
        <dbReference type="EMBL" id="MDC0666506.1"/>
    </source>
</evidence>
<reference evidence="4 5" key="1">
    <citation type="submission" date="2022-11" db="EMBL/GenBank/DDBJ databases">
        <title>Minimal conservation of predation-associated metabolite biosynthetic gene clusters underscores biosynthetic potential of Myxococcota including descriptions for ten novel species: Archangium lansinium sp. nov., Myxococcus landrumus sp. nov., Nannocystis bai.</title>
        <authorList>
            <person name="Ahearne A."/>
            <person name="Stevens C."/>
            <person name="Dowd S."/>
        </authorList>
    </citation>
    <scope>NUCLEOTIDE SEQUENCE [LARGE SCALE GENOMIC DNA]</scope>
    <source>
        <strain evidence="4 5">NCELM</strain>
    </source>
</reference>
<feature type="domain" description="6-phosphogluconate dehydrogenase NADP-binding" evidence="2">
    <location>
        <begin position="11"/>
        <end position="158"/>
    </location>
</feature>
<name>A0ABT5AXF5_9BACT</name>
<dbReference type="Proteomes" id="UP001217838">
    <property type="component" value="Unassembled WGS sequence"/>
</dbReference>
<dbReference type="PANTHER" id="PTHR43580">
    <property type="entry name" value="OXIDOREDUCTASE GLYR1-RELATED"/>
    <property type="match status" value="1"/>
</dbReference>
<feature type="domain" description="NADPH-dependent reductive aminase-like C-terminal" evidence="3">
    <location>
        <begin position="165"/>
        <end position="288"/>
    </location>
</feature>
<comment type="caution">
    <text evidence="4">The sequence shown here is derived from an EMBL/GenBank/DDBJ whole genome shotgun (WGS) entry which is preliminary data.</text>
</comment>
<gene>
    <name evidence="4" type="ORF">POL58_02095</name>
</gene>
<dbReference type="Pfam" id="PF21761">
    <property type="entry name" value="RedAm-like_C"/>
    <property type="match status" value="1"/>
</dbReference>
<dbReference type="InterPro" id="IPR048666">
    <property type="entry name" value="RedAm-like_C"/>
</dbReference>